<organism evidence="2">
    <name type="scientific">Arcella intermedia</name>
    <dbReference type="NCBI Taxonomy" id="1963864"/>
    <lineage>
        <taxon>Eukaryota</taxon>
        <taxon>Amoebozoa</taxon>
        <taxon>Tubulinea</taxon>
        <taxon>Elardia</taxon>
        <taxon>Arcellinida</taxon>
        <taxon>Sphaerothecina</taxon>
        <taxon>Arcellidae</taxon>
        <taxon>Arcella</taxon>
    </lineage>
</organism>
<dbReference type="PROSITE" id="PS50127">
    <property type="entry name" value="UBC_2"/>
    <property type="match status" value="1"/>
</dbReference>
<sequence length="134" mass="15072">MHPDPCLSCGPSGDSLYDWTGTILIASPSSPYDGGLFFVSIVLPTDYPFNPPKFRFTTKIYHPNVSRTGSTCLDIFYENWSPALTILRCLKCLHSLILYPNPDDPYESDIASAYKNNHPLFVSTAKDWVRKYAS</sequence>
<reference evidence="2" key="1">
    <citation type="journal article" date="2020" name="J. Eukaryot. Microbiol.">
        <title>De novo Sequencing, Assembly and Annotation of the Transcriptome for the Free-Living Testate Amoeba Arcella intermedia.</title>
        <authorList>
            <person name="Ribeiro G.M."/>
            <person name="Porfirio-Sousa A.L."/>
            <person name="Maurer-Alcala X.X."/>
            <person name="Katz L.A."/>
            <person name="Lahr D.J.G."/>
        </authorList>
    </citation>
    <scope>NUCLEOTIDE SEQUENCE</scope>
</reference>
<dbReference type="AlphaFoldDB" id="A0A6B2LQB8"/>
<dbReference type="SMART" id="SM00212">
    <property type="entry name" value="UBCc"/>
    <property type="match status" value="1"/>
</dbReference>
<dbReference type="Gene3D" id="3.10.110.10">
    <property type="entry name" value="Ubiquitin Conjugating Enzyme"/>
    <property type="match status" value="1"/>
</dbReference>
<evidence type="ECO:0000259" key="1">
    <source>
        <dbReference type="PROSITE" id="PS50127"/>
    </source>
</evidence>
<dbReference type="EMBL" id="GIBP01009932">
    <property type="protein sequence ID" value="NDV38901.1"/>
    <property type="molecule type" value="Transcribed_RNA"/>
</dbReference>
<dbReference type="InterPro" id="IPR016135">
    <property type="entry name" value="UBQ-conjugating_enzyme/RWD"/>
</dbReference>
<proteinExistence type="predicted"/>
<dbReference type="SUPFAM" id="SSF54495">
    <property type="entry name" value="UBC-like"/>
    <property type="match status" value="1"/>
</dbReference>
<name>A0A6B2LQB8_9EUKA</name>
<accession>A0A6B2LQB8</accession>
<feature type="domain" description="UBC core" evidence="1">
    <location>
        <begin position="1"/>
        <end position="134"/>
    </location>
</feature>
<dbReference type="InterPro" id="IPR000608">
    <property type="entry name" value="UBC"/>
</dbReference>
<dbReference type="PANTHER" id="PTHR24068">
    <property type="entry name" value="UBIQUITIN-CONJUGATING ENZYME E2"/>
    <property type="match status" value="1"/>
</dbReference>
<evidence type="ECO:0000313" key="2">
    <source>
        <dbReference type="EMBL" id="NDV38901.1"/>
    </source>
</evidence>
<protein>
    <recommendedName>
        <fullName evidence="1">UBC core domain-containing protein</fullName>
    </recommendedName>
</protein>
<dbReference type="Pfam" id="PF00179">
    <property type="entry name" value="UQ_con"/>
    <property type="match status" value="1"/>
</dbReference>